<dbReference type="AlphaFoldDB" id="A0A645HAZ9"/>
<proteinExistence type="predicted"/>
<organism evidence="1">
    <name type="scientific">bioreactor metagenome</name>
    <dbReference type="NCBI Taxonomy" id="1076179"/>
    <lineage>
        <taxon>unclassified sequences</taxon>
        <taxon>metagenomes</taxon>
        <taxon>ecological metagenomes</taxon>
    </lineage>
</organism>
<reference evidence="1" key="1">
    <citation type="submission" date="2019-08" db="EMBL/GenBank/DDBJ databases">
        <authorList>
            <person name="Kucharzyk K."/>
            <person name="Murdoch R.W."/>
            <person name="Higgins S."/>
            <person name="Loffler F."/>
        </authorList>
    </citation>
    <scope>NUCLEOTIDE SEQUENCE</scope>
</reference>
<gene>
    <name evidence="1" type="ORF">SDC9_180769</name>
</gene>
<protein>
    <submittedName>
        <fullName evidence="1">Uncharacterized protein</fullName>
    </submittedName>
</protein>
<name>A0A645HAZ9_9ZZZZ</name>
<sequence length="109" mass="12107">MRAHISRDAAFRIIFFDGDADIKVQIIPNIGDPETALPKYPPNEICTRENAAAGKLMRGIDTDVVIKPAVPANTVSFVQFLHTLHADQVRIDHHLRLSSRKSSFSMLLG</sequence>
<evidence type="ECO:0000313" key="1">
    <source>
        <dbReference type="EMBL" id="MPN33284.1"/>
    </source>
</evidence>
<dbReference type="EMBL" id="VSSQ01085713">
    <property type="protein sequence ID" value="MPN33284.1"/>
    <property type="molecule type" value="Genomic_DNA"/>
</dbReference>
<comment type="caution">
    <text evidence="1">The sequence shown here is derived from an EMBL/GenBank/DDBJ whole genome shotgun (WGS) entry which is preliminary data.</text>
</comment>
<accession>A0A645HAZ9</accession>